<dbReference type="EMBL" id="CAJOBQ010002784">
    <property type="protein sequence ID" value="CAF4578854.1"/>
    <property type="molecule type" value="Genomic_DNA"/>
</dbReference>
<evidence type="ECO:0000313" key="6">
    <source>
        <dbReference type="EMBL" id="CAF3080834.1"/>
    </source>
</evidence>
<evidence type="ECO:0000256" key="4">
    <source>
        <dbReference type="ARBA" id="ARBA00023239"/>
    </source>
</evidence>
<protein>
    <submittedName>
        <fullName evidence="12">Uncharacterized protein</fullName>
    </submittedName>
</protein>
<dbReference type="SUPFAM" id="SSF53383">
    <property type="entry name" value="PLP-dependent transferases"/>
    <property type="match status" value="1"/>
</dbReference>
<dbReference type="Proteomes" id="UP000663848">
    <property type="component" value="Unassembled WGS sequence"/>
</dbReference>
<dbReference type="AlphaFoldDB" id="A0A821ALZ0"/>
<dbReference type="Proteomes" id="UP000663851">
    <property type="component" value="Unassembled WGS sequence"/>
</dbReference>
<dbReference type="EMBL" id="CAJNYU010001722">
    <property type="protein sequence ID" value="CAF3459838.1"/>
    <property type="molecule type" value="Genomic_DNA"/>
</dbReference>
<evidence type="ECO:0000313" key="7">
    <source>
        <dbReference type="EMBL" id="CAF3331975.1"/>
    </source>
</evidence>
<name>A0A821ALZ0_9BILA</name>
<dbReference type="Gene3D" id="3.90.1150.170">
    <property type="match status" value="1"/>
</dbReference>
<evidence type="ECO:0000313" key="11">
    <source>
        <dbReference type="EMBL" id="CAF4406137.1"/>
    </source>
</evidence>
<evidence type="ECO:0000256" key="2">
    <source>
        <dbReference type="ARBA" id="ARBA00022793"/>
    </source>
</evidence>
<dbReference type="EMBL" id="CAJOBP010001098">
    <property type="protein sequence ID" value="CAF4253179.1"/>
    <property type="molecule type" value="Genomic_DNA"/>
</dbReference>
<dbReference type="EMBL" id="CAJNXB010000665">
    <property type="protein sequence ID" value="CAF3080834.1"/>
    <property type="molecule type" value="Genomic_DNA"/>
</dbReference>
<evidence type="ECO:0000256" key="5">
    <source>
        <dbReference type="RuleBase" id="RU000382"/>
    </source>
</evidence>
<proteinExistence type="inferred from homology"/>
<dbReference type="EMBL" id="CAJNYD010002582">
    <property type="protein sequence ID" value="CAF3431318.1"/>
    <property type="molecule type" value="Genomic_DNA"/>
</dbReference>
<dbReference type="Proteomes" id="UP000663873">
    <property type="component" value="Unassembled WGS sequence"/>
</dbReference>
<organism evidence="12 14">
    <name type="scientific">Rotaria socialis</name>
    <dbReference type="NCBI Taxonomy" id="392032"/>
    <lineage>
        <taxon>Eukaryota</taxon>
        <taxon>Metazoa</taxon>
        <taxon>Spiralia</taxon>
        <taxon>Gnathifera</taxon>
        <taxon>Rotifera</taxon>
        <taxon>Eurotatoria</taxon>
        <taxon>Bdelloidea</taxon>
        <taxon>Philodinida</taxon>
        <taxon>Philodinidae</taxon>
        <taxon>Rotaria</taxon>
    </lineage>
</organism>
<dbReference type="GO" id="GO:0030170">
    <property type="term" value="F:pyridoxal phosphate binding"/>
    <property type="evidence" value="ECO:0007669"/>
    <property type="project" value="InterPro"/>
</dbReference>
<comment type="cofactor">
    <cofactor evidence="1 5">
        <name>pyridoxal 5'-phosphate</name>
        <dbReference type="ChEBI" id="CHEBI:597326"/>
    </cofactor>
</comment>
<dbReference type="EMBL" id="CAJOBO010001749">
    <property type="protein sequence ID" value="CAF4406137.1"/>
    <property type="molecule type" value="Genomic_DNA"/>
</dbReference>
<evidence type="ECO:0000313" key="12">
    <source>
        <dbReference type="EMBL" id="CAF4578854.1"/>
    </source>
</evidence>
<dbReference type="Proteomes" id="UP000663872">
    <property type="component" value="Unassembled WGS sequence"/>
</dbReference>
<comment type="similarity">
    <text evidence="5">Belongs to the group II decarboxylase family.</text>
</comment>
<evidence type="ECO:0000313" key="14">
    <source>
        <dbReference type="Proteomes" id="UP000663862"/>
    </source>
</evidence>
<dbReference type="Proteomes" id="UP000663833">
    <property type="component" value="Unassembled WGS sequence"/>
</dbReference>
<evidence type="ECO:0000256" key="3">
    <source>
        <dbReference type="ARBA" id="ARBA00022898"/>
    </source>
</evidence>
<dbReference type="EMBL" id="CAJOBR010002799">
    <property type="protein sequence ID" value="CAF4705005.1"/>
    <property type="molecule type" value="Genomic_DNA"/>
</dbReference>
<dbReference type="InterPro" id="IPR002129">
    <property type="entry name" value="PyrdxlP-dep_de-COase"/>
</dbReference>
<sequence>MAANSARKLLPFFIVIDEVTTVYSRAELTWATEATPRAIFNLHPRFWGWVKGEGTVGGVLADMISASLNINVCTNVHSAACIEKAVINWMLQVFGFPEENAGGLLVSGTSIATIISIATARQRMLVNVRNEGLGNSSNLVAYASTETHGCIIKAFQLLGLGSDALHFIPVDETFCIEISALRTAIREDREKGLKPFCIIGNAGI</sequence>
<dbReference type="PANTHER" id="PTHR11999:SF70">
    <property type="entry name" value="MIP05841P"/>
    <property type="match status" value="1"/>
</dbReference>
<reference evidence="12" key="1">
    <citation type="submission" date="2021-02" db="EMBL/GenBank/DDBJ databases">
        <authorList>
            <person name="Nowell W R."/>
        </authorList>
    </citation>
    <scope>NUCLEOTIDE SEQUENCE</scope>
</reference>
<dbReference type="InterPro" id="IPR015421">
    <property type="entry name" value="PyrdxlP-dep_Trfase_major"/>
</dbReference>
<evidence type="ECO:0000256" key="1">
    <source>
        <dbReference type="ARBA" id="ARBA00001933"/>
    </source>
</evidence>
<dbReference type="GO" id="GO:0016831">
    <property type="term" value="F:carboxy-lyase activity"/>
    <property type="evidence" value="ECO:0007669"/>
    <property type="project" value="UniProtKB-KW"/>
</dbReference>
<comment type="caution">
    <text evidence="12">The sequence shown here is derived from an EMBL/GenBank/DDBJ whole genome shotgun (WGS) entry which is preliminary data.</text>
</comment>
<dbReference type="Proteomes" id="UP000663869">
    <property type="component" value="Unassembled WGS sequence"/>
</dbReference>
<dbReference type="Proteomes" id="UP000663825">
    <property type="component" value="Unassembled WGS sequence"/>
</dbReference>
<dbReference type="InterPro" id="IPR015424">
    <property type="entry name" value="PyrdxlP-dep_Trfase"/>
</dbReference>
<dbReference type="PANTHER" id="PTHR11999">
    <property type="entry name" value="GROUP II PYRIDOXAL-5-PHOSPHATE DECARBOXYLASE"/>
    <property type="match status" value="1"/>
</dbReference>
<keyword evidence="15" id="KW-1185">Reference proteome</keyword>
<dbReference type="Proteomes" id="UP000663862">
    <property type="component" value="Unassembled WGS sequence"/>
</dbReference>
<accession>A0A821ALZ0</accession>
<keyword evidence="3 5" id="KW-0663">Pyridoxal phosphate</keyword>
<dbReference type="Gene3D" id="3.40.640.10">
    <property type="entry name" value="Type I PLP-dependent aspartate aminotransferase-like (Major domain)"/>
    <property type="match status" value="1"/>
</dbReference>
<evidence type="ECO:0000313" key="15">
    <source>
        <dbReference type="Proteomes" id="UP000663873"/>
    </source>
</evidence>
<dbReference type="OrthoDB" id="392571at2759"/>
<dbReference type="EMBL" id="CAJNYT010000134">
    <property type="protein sequence ID" value="CAF3331975.1"/>
    <property type="molecule type" value="Genomic_DNA"/>
</dbReference>
<evidence type="ECO:0000313" key="8">
    <source>
        <dbReference type="EMBL" id="CAF3431318.1"/>
    </source>
</evidence>
<dbReference type="InterPro" id="IPR010977">
    <property type="entry name" value="Aromatic_deC"/>
</dbReference>
<evidence type="ECO:0000313" key="10">
    <source>
        <dbReference type="EMBL" id="CAF4253179.1"/>
    </source>
</evidence>
<gene>
    <name evidence="9" type="ORF">FME351_LOCUS14012</name>
    <name evidence="7" type="ORF">GRG538_LOCUS3675</name>
    <name evidence="11" type="ORF">HFQ381_LOCUS20448</name>
    <name evidence="8" type="ORF">LUA448_LOCUS20360</name>
    <name evidence="13" type="ORF">QYT958_LOCUS18009</name>
    <name evidence="6" type="ORF">TIS948_LOCUS5663</name>
    <name evidence="12" type="ORF">TSG867_LOCUS26446</name>
    <name evidence="10" type="ORF">UJA718_LOCUS9680</name>
</gene>
<evidence type="ECO:0000313" key="13">
    <source>
        <dbReference type="EMBL" id="CAF4705005.1"/>
    </source>
</evidence>
<dbReference type="Pfam" id="PF00282">
    <property type="entry name" value="Pyridoxal_deC"/>
    <property type="match status" value="1"/>
</dbReference>
<keyword evidence="2" id="KW-0210">Decarboxylase</keyword>
<evidence type="ECO:0000313" key="9">
    <source>
        <dbReference type="EMBL" id="CAF3459838.1"/>
    </source>
</evidence>
<dbReference type="GO" id="GO:0019752">
    <property type="term" value="P:carboxylic acid metabolic process"/>
    <property type="evidence" value="ECO:0007669"/>
    <property type="project" value="InterPro"/>
</dbReference>
<keyword evidence="4 5" id="KW-0456">Lyase</keyword>